<dbReference type="SUPFAM" id="SSF50494">
    <property type="entry name" value="Trypsin-like serine proteases"/>
    <property type="match status" value="1"/>
</dbReference>
<keyword evidence="5" id="KW-0479">Metal-binding</keyword>
<dbReference type="GO" id="GO:0003676">
    <property type="term" value="F:nucleic acid binding"/>
    <property type="evidence" value="ECO:0007669"/>
    <property type="project" value="InterPro"/>
</dbReference>
<name>A0A9D4PSS5_RHISA</name>
<organism evidence="11 12">
    <name type="scientific">Rhipicephalus sanguineus</name>
    <name type="common">Brown dog tick</name>
    <name type="synonym">Ixodes sanguineus</name>
    <dbReference type="NCBI Taxonomy" id="34632"/>
    <lineage>
        <taxon>Eukaryota</taxon>
        <taxon>Metazoa</taxon>
        <taxon>Ecdysozoa</taxon>
        <taxon>Arthropoda</taxon>
        <taxon>Chelicerata</taxon>
        <taxon>Arachnida</taxon>
        <taxon>Acari</taxon>
        <taxon>Parasitiformes</taxon>
        <taxon>Ixodida</taxon>
        <taxon>Ixodoidea</taxon>
        <taxon>Ixodidae</taxon>
        <taxon>Rhipicephalinae</taxon>
        <taxon>Rhipicephalus</taxon>
        <taxon>Rhipicephalus</taxon>
    </lineage>
</organism>
<accession>A0A9D4PSS5</accession>
<dbReference type="EMBL" id="JABSTV010001251">
    <property type="protein sequence ID" value="KAH7952397.1"/>
    <property type="molecule type" value="Genomic_DNA"/>
</dbReference>
<dbReference type="InterPro" id="IPR018114">
    <property type="entry name" value="TRYPSIN_HIS"/>
</dbReference>
<dbReference type="InterPro" id="IPR043504">
    <property type="entry name" value="Peptidase_S1_PA_chymotrypsin"/>
</dbReference>
<feature type="signal peptide" evidence="8">
    <location>
        <begin position="1"/>
        <end position="38"/>
    </location>
</feature>
<feature type="compositionally biased region" description="Basic residues" evidence="7">
    <location>
        <begin position="567"/>
        <end position="582"/>
    </location>
</feature>
<protein>
    <submittedName>
        <fullName evidence="11">Uncharacterized protein</fullName>
    </submittedName>
</protein>
<dbReference type="Gene3D" id="2.40.10.10">
    <property type="entry name" value="Trypsin-like serine proteases"/>
    <property type="match status" value="1"/>
</dbReference>
<evidence type="ECO:0000256" key="6">
    <source>
        <dbReference type="RuleBase" id="RU363034"/>
    </source>
</evidence>
<evidence type="ECO:0000313" key="11">
    <source>
        <dbReference type="EMBL" id="KAH7952397.1"/>
    </source>
</evidence>
<feature type="region of interest" description="Disordered" evidence="7">
    <location>
        <begin position="673"/>
        <end position="729"/>
    </location>
</feature>
<evidence type="ECO:0000313" key="12">
    <source>
        <dbReference type="Proteomes" id="UP000821837"/>
    </source>
</evidence>
<evidence type="ECO:0000256" key="2">
    <source>
        <dbReference type="ARBA" id="ARBA00022801"/>
    </source>
</evidence>
<evidence type="ECO:0000259" key="10">
    <source>
        <dbReference type="PROSITE" id="PS50240"/>
    </source>
</evidence>
<feature type="compositionally biased region" description="Basic and acidic residues" evidence="7">
    <location>
        <begin position="550"/>
        <end position="565"/>
    </location>
</feature>
<evidence type="ECO:0000256" key="1">
    <source>
        <dbReference type="ARBA" id="ARBA00022670"/>
    </source>
</evidence>
<feature type="chain" id="PRO_5039533351" evidence="8">
    <location>
        <begin position="39"/>
        <end position="833"/>
    </location>
</feature>
<dbReference type="InterPro" id="IPR009003">
    <property type="entry name" value="Peptidase_S1_PA"/>
</dbReference>
<evidence type="ECO:0000256" key="3">
    <source>
        <dbReference type="ARBA" id="ARBA00022825"/>
    </source>
</evidence>
<keyword evidence="3 6" id="KW-0720">Serine protease</keyword>
<dbReference type="GO" id="GO:0004252">
    <property type="term" value="F:serine-type endopeptidase activity"/>
    <property type="evidence" value="ECO:0007669"/>
    <property type="project" value="InterPro"/>
</dbReference>
<keyword evidence="12" id="KW-1185">Reference proteome</keyword>
<evidence type="ECO:0000256" key="5">
    <source>
        <dbReference type="PROSITE-ProRule" id="PRU00047"/>
    </source>
</evidence>
<dbReference type="InterPro" id="IPR001254">
    <property type="entry name" value="Trypsin_dom"/>
</dbReference>
<feature type="region of interest" description="Disordered" evidence="7">
    <location>
        <begin position="804"/>
        <end position="833"/>
    </location>
</feature>
<keyword evidence="2 6" id="KW-0378">Hydrolase</keyword>
<dbReference type="CDD" id="cd00190">
    <property type="entry name" value="Tryp_SPc"/>
    <property type="match status" value="1"/>
</dbReference>
<dbReference type="InterPro" id="IPR033116">
    <property type="entry name" value="TRYPSIN_SER"/>
</dbReference>
<dbReference type="Pfam" id="PF00089">
    <property type="entry name" value="Trypsin"/>
    <property type="match status" value="1"/>
</dbReference>
<feature type="compositionally biased region" description="Low complexity" evidence="7">
    <location>
        <begin position="804"/>
        <end position="826"/>
    </location>
</feature>
<dbReference type="PROSITE" id="PS50158">
    <property type="entry name" value="ZF_CCHC"/>
    <property type="match status" value="1"/>
</dbReference>
<evidence type="ECO:0000256" key="4">
    <source>
        <dbReference type="ARBA" id="ARBA00023157"/>
    </source>
</evidence>
<comment type="caution">
    <text evidence="11">The sequence shown here is derived from an EMBL/GenBank/DDBJ whole genome shotgun (WGS) entry which is preliminary data.</text>
</comment>
<keyword evidence="4" id="KW-1015">Disulfide bond</keyword>
<feature type="compositionally biased region" description="Low complexity" evidence="7">
    <location>
        <begin position="681"/>
        <end position="697"/>
    </location>
</feature>
<dbReference type="AlphaFoldDB" id="A0A9D4PSS5"/>
<dbReference type="PROSITE" id="PS50240">
    <property type="entry name" value="TRYPSIN_DOM"/>
    <property type="match status" value="1"/>
</dbReference>
<sequence>MAESIACSGDTTSAGMRRRPMMTHLLTLLLLLPRAYRAQVWNSSMNRGFAIGTNHSCGESKFPDDPDFRIVGGREANKDEWPWQVSVRLTHPQAGKIGHWCGGVLLNNRWILTAAHCIVNPLFVLPQPVFWKVRLGEHRQKLTEGSELTVPVSHVYHYPWYSGYDQDIALMRLAHEVPYSEHVQPVCLPDADDEFQGLVCAATGWGKVDYNARPSNILQEVFVKIYDNGVCDAAYRRKFKIPIKKWHLCAGTLIGGRGTCHGDSGGPLQCKLFGRWHLTGITSFGSGCAKKGFPDVYTKVAHYVDWIKESSKVRWTPPRAPPARGTDDTYASSCGSQVASCVYQAAGIPAEHREDDTVCLNVQQNIIVVSTPSESNADRYQRVERLVVNGQAYETNAESSGGYLSRTPPRDITAQVVTPKNHTAIAAKRLSNATNVIVLFSGLKVPTFVRYGGALIKCALYRKQLDLCHQCGRLGHRMDVCPSPQDRVCRGCGTTNPGPDHQCNPCCQLCGGEHLTADRKCKARFKLPYIVKRRRWERQRQREEELLASEATREAVGRPSREARSSSRSRARSRTRQSRSRSRTPAPARPRSRSHTPGPPPQRSRSRSRSRGSGLAAEDATYKVGWVDVVKGSSRRGGSGETAAFREMAEMRREKAQLRELIANLTREIQELKNNRKADISPRPSSSHGGRSPRYSPAAETPDNRTEEDDNPPPPKRKAPAVISQTGSQLTDLGQKLTEMQSALKDQAEAVGNLTLAISTIMSRLDKFENNVATLSLRVANLQPVTTAGAPTTGIASNQFQNAATSTTAVSGVAQSTSPQSSTSRTEQNRQTR</sequence>
<dbReference type="VEuPathDB" id="VectorBase:RSAN_054974"/>
<dbReference type="FunFam" id="2.40.10.10:FF:000006">
    <property type="entry name" value="Serine proteinase stubble"/>
    <property type="match status" value="1"/>
</dbReference>
<reference evidence="11" key="1">
    <citation type="journal article" date="2020" name="Cell">
        <title>Large-Scale Comparative Analyses of Tick Genomes Elucidate Their Genetic Diversity and Vector Capacities.</title>
        <authorList>
            <consortium name="Tick Genome and Microbiome Consortium (TIGMIC)"/>
            <person name="Jia N."/>
            <person name="Wang J."/>
            <person name="Shi W."/>
            <person name="Du L."/>
            <person name="Sun Y."/>
            <person name="Zhan W."/>
            <person name="Jiang J.F."/>
            <person name="Wang Q."/>
            <person name="Zhang B."/>
            <person name="Ji P."/>
            <person name="Bell-Sakyi L."/>
            <person name="Cui X.M."/>
            <person name="Yuan T.T."/>
            <person name="Jiang B.G."/>
            <person name="Yang W.F."/>
            <person name="Lam T.T."/>
            <person name="Chang Q.C."/>
            <person name="Ding S.J."/>
            <person name="Wang X.J."/>
            <person name="Zhu J.G."/>
            <person name="Ruan X.D."/>
            <person name="Zhao L."/>
            <person name="Wei J.T."/>
            <person name="Ye R.Z."/>
            <person name="Que T.C."/>
            <person name="Du C.H."/>
            <person name="Zhou Y.H."/>
            <person name="Cheng J.X."/>
            <person name="Dai P.F."/>
            <person name="Guo W.B."/>
            <person name="Han X.H."/>
            <person name="Huang E.J."/>
            <person name="Li L.F."/>
            <person name="Wei W."/>
            <person name="Gao Y.C."/>
            <person name="Liu J.Z."/>
            <person name="Shao H.Z."/>
            <person name="Wang X."/>
            <person name="Wang C.C."/>
            <person name="Yang T.C."/>
            <person name="Huo Q.B."/>
            <person name="Li W."/>
            <person name="Chen H.Y."/>
            <person name="Chen S.E."/>
            <person name="Zhou L.G."/>
            <person name="Ni X.B."/>
            <person name="Tian J.H."/>
            <person name="Sheng Y."/>
            <person name="Liu T."/>
            <person name="Pan Y.S."/>
            <person name="Xia L.Y."/>
            <person name="Li J."/>
            <person name="Zhao F."/>
            <person name="Cao W.C."/>
        </authorList>
    </citation>
    <scope>NUCLEOTIDE SEQUENCE</scope>
    <source>
        <strain evidence="11">Rsan-2018</strain>
    </source>
</reference>
<gene>
    <name evidence="11" type="ORF">HPB52_022197</name>
</gene>
<proteinExistence type="predicted"/>
<keyword evidence="8" id="KW-0732">Signal</keyword>
<evidence type="ECO:0000256" key="7">
    <source>
        <dbReference type="SAM" id="MobiDB-lite"/>
    </source>
</evidence>
<dbReference type="PROSITE" id="PS00134">
    <property type="entry name" value="TRYPSIN_HIS"/>
    <property type="match status" value="1"/>
</dbReference>
<feature type="region of interest" description="Disordered" evidence="7">
    <location>
        <begin position="550"/>
        <end position="617"/>
    </location>
</feature>
<keyword evidence="5" id="KW-0862">Zinc</keyword>
<dbReference type="InterPro" id="IPR001878">
    <property type="entry name" value="Znf_CCHC"/>
</dbReference>
<evidence type="ECO:0000256" key="8">
    <source>
        <dbReference type="SAM" id="SignalP"/>
    </source>
</evidence>
<dbReference type="GO" id="GO:0006508">
    <property type="term" value="P:proteolysis"/>
    <property type="evidence" value="ECO:0007669"/>
    <property type="project" value="UniProtKB-KW"/>
</dbReference>
<dbReference type="PANTHER" id="PTHR24252:SF20">
    <property type="entry name" value="LOW QUALITY PROTEIN: TRANSMEMBRANE PROTEASE SERINE 6"/>
    <property type="match status" value="1"/>
</dbReference>
<dbReference type="PROSITE" id="PS00135">
    <property type="entry name" value="TRYPSIN_SER"/>
    <property type="match status" value="1"/>
</dbReference>
<evidence type="ECO:0000259" key="9">
    <source>
        <dbReference type="PROSITE" id="PS50158"/>
    </source>
</evidence>
<dbReference type="SMART" id="SM00020">
    <property type="entry name" value="Tryp_SPc"/>
    <property type="match status" value="1"/>
</dbReference>
<dbReference type="Proteomes" id="UP000821837">
    <property type="component" value="Chromosome 5"/>
</dbReference>
<dbReference type="GO" id="GO:0008270">
    <property type="term" value="F:zinc ion binding"/>
    <property type="evidence" value="ECO:0007669"/>
    <property type="project" value="UniProtKB-KW"/>
</dbReference>
<reference evidence="11" key="2">
    <citation type="submission" date="2021-09" db="EMBL/GenBank/DDBJ databases">
        <authorList>
            <person name="Jia N."/>
            <person name="Wang J."/>
            <person name="Shi W."/>
            <person name="Du L."/>
            <person name="Sun Y."/>
            <person name="Zhan W."/>
            <person name="Jiang J."/>
            <person name="Wang Q."/>
            <person name="Zhang B."/>
            <person name="Ji P."/>
            <person name="Sakyi L.B."/>
            <person name="Cui X."/>
            <person name="Yuan T."/>
            <person name="Jiang B."/>
            <person name="Yang W."/>
            <person name="Lam T.T.-Y."/>
            <person name="Chang Q."/>
            <person name="Ding S."/>
            <person name="Wang X."/>
            <person name="Zhu J."/>
            <person name="Ruan X."/>
            <person name="Zhao L."/>
            <person name="Wei J."/>
            <person name="Que T."/>
            <person name="Du C."/>
            <person name="Cheng J."/>
            <person name="Dai P."/>
            <person name="Han X."/>
            <person name="Huang E."/>
            <person name="Gao Y."/>
            <person name="Liu J."/>
            <person name="Shao H."/>
            <person name="Ye R."/>
            <person name="Li L."/>
            <person name="Wei W."/>
            <person name="Wang X."/>
            <person name="Wang C."/>
            <person name="Huo Q."/>
            <person name="Li W."/>
            <person name="Guo W."/>
            <person name="Chen H."/>
            <person name="Chen S."/>
            <person name="Zhou L."/>
            <person name="Zhou L."/>
            <person name="Ni X."/>
            <person name="Tian J."/>
            <person name="Zhou Y."/>
            <person name="Sheng Y."/>
            <person name="Liu T."/>
            <person name="Pan Y."/>
            <person name="Xia L."/>
            <person name="Li J."/>
            <person name="Zhao F."/>
            <person name="Cao W."/>
        </authorList>
    </citation>
    <scope>NUCLEOTIDE SEQUENCE</scope>
    <source>
        <strain evidence="11">Rsan-2018</strain>
        <tissue evidence="11">Larvae</tissue>
    </source>
</reference>
<feature type="domain" description="Peptidase S1" evidence="10">
    <location>
        <begin position="70"/>
        <end position="312"/>
    </location>
</feature>
<dbReference type="PRINTS" id="PR00722">
    <property type="entry name" value="CHYMOTRYPSIN"/>
</dbReference>
<feature type="domain" description="CCHC-type" evidence="9">
    <location>
        <begin position="468"/>
        <end position="483"/>
    </location>
</feature>
<dbReference type="InterPro" id="IPR001314">
    <property type="entry name" value="Peptidase_S1A"/>
</dbReference>
<keyword evidence="1 6" id="KW-0645">Protease</keyword>
<dbReference type="PANTHER" id="PTHR24252">
    <property type="entry name" value="ACROSIN-RELATED"/>
    <property type="match status" value="1"/>
</dbReference>
<keyword evidence="5" id="KW-0863">Zinc-finger</keyword>